<proteinExistence type="inferred from homology"/>
<dbReference type="AlphaFoldDB" id="I2BH66"/>
<dbReference type="EC" id="2.4.1.-" evidence="6"/>
<dbReference type="Pfam" id="PF00201">
    <property type="entry name" value="UDPGT"/>
    <property type="match status" value="1"/>
</dbReference>
<dbReference type="GO" id="GO:0047213">
    <property type="term" value="F:anthocyanidin 3-O-glucosyltransferase activity"/>
    <property type="evidence" value="ECO:0007669"/>
    <property type="project" value="UniProtKB-EC"/>
</dbReference>
<evidence type="ECO:0000256" key="2">
    <source>
        <dbReference type="ARBA" id="ARBA00009995"/>
    </source>
</evidence>
<evidence type="ECO:0000313" key="7">
    <source>
        <dbReference type="EMBL" id="AFJ52962.1"/>
    </source>
</evidence>
<dbReference type="GO" id="GO:0080044">
    <property type="term" value="F:quercetin 7-O-glucosyltransferase activity"/>
    <property type="evidence" value="ECO:0007669"/>
    <property type="project" value="TreeGrafter"/>
</dbReference>
<keyword evidence="5" id="KW-0328">Glycosyltransferase</keyword>
<dbReference type="UniPathway" id="UPA00009"/>
<dbReference type="InterPro" id="IPR035595">
    <property type="entry name" value="UDP_glycos_trans_CS"/>
</dbReference>
<evidence type="ECO:0000256" key="4">
    <source>
        <dbReference type="ARBA" id="ARBA00047606"/>
    </source>
</evidence>
<evidence type="ECO:0000256" key="3">
    <source>
        <dbReference type="ARBA" id="ARBA00022679"/>
    </source>
</evidence>
<comment type="catalytic activity">
    <reaction evidence="4">
        <text>an anthocyanidin + UDP-alpha-D-glucose + H(+) = an anthocyanidin 3-O-beta-D-glucoside + UDP</text>
        <dbReference type="Rhea" id="RHEA:20093"/>
        <dbReference type="ChEBI" id="CHEBI:15378"/>
        <dbReference type="ChEBI" id="CHEBI:16307"/>
        <dbReference type="ChEBI" id="CHEBI:58223"/>
        <dbReference type="ChEBI" id="CHEBI:58885"/>
        <dbReference type="ChEBI" id="CHEBI:143576"/>
        <dbReference type="EC" id="2.4.1.115"/>
    </reaction>
</comment>
<dbReference type="GO" id="GO:0080043">
    <property type="term" value="F:quercetin 3-O-glucosyltransferase activity"/>
    <property type="evidence" value="ECO:0007669"/>
    <property type="project" value="TreeGrafter"/>
</dbReference>
<dbReference type="PANTHER" id="PTHR11926">
    <property type="entry name" value="GLUCOSYL/GLUCURONOSYL TRANSFERASES"/>
    <property type="match status" value="1"/>
</dbReference>
<evidence type="ECO:0000256" key="5">
    <source>
        <dbReference type="RuleBase" id="RU003718"/>
    </source>
</evidence>
<dbReference type="CDD" id="cd03784">
    <property type="entry name" value="GT1_Gtf-like"/>
    <property type="match status" value="1"/>
</dbReference>
<gene>
    <name evidence="7" type="primary">UGT75N1</name>
</gene>
<dbReference type="SUPFAM" id="SSF53756">
    <property type="entry name" value="UDP-Glycosyltransferase/glycogen phosphorylase"/>
    <property type="match status" value="1"/>
</dbReference>
<evidence type="ECO:0000256" key="6">
    <source>
        <dbReference type="RuleBase" id="RU362057"/>
    </source>
</evidence>
<dbReference type="EMBL" id="JN088335">
    <property type="protein sequence ID" value="AFJ52962.1"/>
    <property type="molecule type" value="Genomic_DNA"/>
</dbReference>
<keyword evidence="3 5" id="KW-0808">Transferase</keyword>
<reference evidence="7" key="1">
    <citation type="journal article" date="2012" name="BMC Genomics">
        <title>Phylogenomic analysis of UDP glycosyltransferase 1 multigene family in Linum usitatissimum identified genes with varied expression patterns.</title>
        <authorList>
            <person name="Barvkar V.T."/>
            <person name="Pardeshi V.C."/>
            <person name="Kale S.M."/>
            <person name="Kadoo N.Y."/>
            <person name="Gupta V.S."/>
        </authorList>
    </citation>
    <scope>NUCLEOTIDE SEQUENCE</scope>
</reference>
<protein>
    <recommendedName>
        <fullName evidence="6">Glycosyltransferase</fullName>
        <ecNumber evidence="6">2.4.1.-</ecNumber>
    </recommendedName>
</protein>
<comment type="pathway">
    <text evidence="1">Pigment biosynthesis; anthocyanin biosynthesis.</text>
</comment>
<organism evidence="7">
    <name type="scientific">Linum usitatissimum</name>
    <name type="common">Flax</name>
    <name type="synonym">Linum humile</name>
    <dbReference type="NCBI Taxonomy" id="4006"/>
    <lineage>
        <taxon>Eukaryota</taxon>
        <taxon>Viridiplantae</taxon>
        <taxon>Streptophyta</taxon>
        <taxon>Embryophyta</taxon>
        <taxon>Tracheophyta</taxon>
        <taxon>Spermatophyta</taxon>
        <taxon>Magnoliopsida</taxon>
        <taxon>eudicotyledons</taxon>
        <taxon>Gunneridae</taxon>
        <taxon>Pentapetalae</taxon>
        <taxon>rosids</taxon>
        <taxon>fabids</taxon>
        <taxon>Malpighiales</taxon>
        <taxon>Linaceae</taxon>
        <taxon>Linum</taxon>
    </lineage>
</organism>
<dbReference type="FunFam" id="3.40.50.2000:FF:000056">
    <property type="entry name" value="Glycosyltransferase"/>
    <property type="match status" value="1"/>
</dbReference>
<dbReference type="PROSITE" id="PS00375">
    <property type="entry name" value="UDPGT"/>
    <property type="match status" value="1"/>
</dbReference>
<dbReference type="GO" id="GO:0009718">
    <property type="term" value="P:anthocyanin-containing compound biosynthetic process"/>
    <property type="evidence" value="ECO:0007669"/>
    <property type="project" value="UniProtKB-UniPathway"/>
</dbReference>
<dbReference type="Gene3D" id="3.40.50.2000">
    <property type="entry name" value="Glycogen Phosphorylase B"/>
    <property type="match status" value="2"/>
</dbReference>
<dbReference type="PANTHER" id="PTHR11926:SF1534">
    <property type="entry name" value="GLYCOSYLTRANSFERASE"/>
    <property type="match status" value="1"/>
</dbReference>
<dbReference type="InterPro" id="IPR002213">
    <property type="entry name" value="UDP_glucos_trans"/>
</dbReference>
<name>I2BH66_LINUS</name>
<comment type="similarity">
    <text evidence="2 5">Belongs to the UDP-glycosyltransferase family.</text>
</comment>
<sequence>MAAVTKQQPHIVVVTFAAHGHLNPSLHFSERLLLLGCRVTLVTTVSGHSLLANKKSSLPDGLSIATFSDGYDIPGSHQKSKDDENKQWVQMNTRGAEFLNELIATNSDEGTPICCLVYTLLLTWVADVARDNNLPSVLLWIQPATVFDIYYYLANGYEEAFEKCRNPSFRLELPGIPVSFTNDELPSFASPCNPHPLLRQAMIEQVKVLTRDDGNSKVLVNTFNELEAKAINALDVKFEMIGVGPLIPSTLVNRAQYSIANVNNRVLGINTAQEDKKKDCILTWLDTQVMSSIIYVSFGTMAVISRKQKEEIGKALLCNNRPFLWVIRKDEHGKEAELEEERKEMVRWREDIETKATVVGGKIVEWCSQVDVLSHEAIGCFVTHCGWNSTLEGMCLGVPLVAFPQFSDQTTNAKLVEDMWKIGVRVVVGQEKRIASDESEEEVTISTVVEGDEIRRCLDLVMGEGQVREQIRKNANKWKQLAMDALREGGSSQSNLQAFVNEVYQ</sequence>
<evidence type="ECO:0000256" key="1">
    <source>
        <dbReference type="ARBA" id="ARBA00004935"/>
    </source>
</evidence>
<accession>I2BH66</accession>